<reference evidence="3" key="1">
    <citation type="journal article" date="2019" name="Int. J. Syst. Evol. Microbiol.">
        <title>The Global Catalogue of Microorganisms (GCM) 10K type strain sequencing project: providing services to taxonomists for standard genome sequencing and annotation.</title>
        <authorList>
            <consortium name="The Broad Institute Genomics Platform"/>
            <consortium name="The Broad Institute Genome Sequencing Center for Infectious Disease"/>
            <person name="Wu L."/>
            <person name="Ma J."/>
        </authorList>
    </citation>
    <scope>NUCLEOTIDE SEQUENCE [LARGE SCALE GENOMIC DNA]</scope>
    <source>
        <strain evidence="3">KCTC 12848</strain>
    </source>
</reference>
<dbReference type="Proteomes" id="UP001595833">
    <property type="component" value="Unassembled WGS sequence"/>
</dbReference>
<gene>
    <name evidence="2" type="ORF">ACFPFM_13290</name>
</gene>
<feature type="compositionally biased region" description="Pro residues" evidence="1">
    <location>
        <begin position="1"/>
        <end position="21"/>
    </location>
</feature>
<feature type="compositionally biased region" description="Pro residues" evidence="1">
    <location>
        <begin position="113"/>
        <end position="128"/>
    </location>
</feature>
<organism evidence="2 3">
    <name type="scientific">Saccharothrix xinjiangensis</name>
    <dbReference type="NCBI Taxonomy" id="204798"/>
    <lineage>
        <taxon>Bacteria</taxon>
        <taxon>Bacillati</taxon>
        <taxon>Actinomycetota</taxon>
        <taxon>Actinomycetes</taxon>
        <taxon>Pseudonocardiales</taxon>
        <taxon>Pseudonocardiaceae</taxon>
        <taxon>Saccharothrix</taxon>
    </lineage>
</organism>
<dbReference type="RefSeq" id="WP_344033967.1">
    <property type="nucleotide sequence ID" value="NZ_BAAAKE010000001.1"/>
</dbReference>
<evidence type="ECO:0000256" key="1">
    <source>
        <dbReference type="SAM" id="MobiDB-lite"/>
    </source>
</evidence>
<sequence>MTTPPNQPPYGEPQGFPPPQQPAWGQPSPQGFPGHHPQQPGQPGHPQPDQAYPQPGHPPAGQAQAYPQPGHPQGFPPPAYPPPGQTGYAAPAQPGHPQPGHPQGYPQPYAQPAHPPYPAGGQHFPPPKRGLSQGVKALVGVVVLGVAGLTVVGMIGNAGGPGGAVEGDCLKIDSVSVTESEAEQVDCGAPEAAFKVATRLGSGADACPEGDYTEFYSTGGRRSDGYKLCLVLNAAEGDCFKQEGTIVAAKTTKVTCGTPNAFKVERVIGGSDENACASGDTVVVYSLPATTICLTRA</sequence>
<dbReference type="EMBL" id="JBHSJB010000011">
    <property type="protein sequence ID" value="MFC5054726.1"/>
    <property type="molecule type" value="Genomic_DNA"/>
</dbReference>
<feature type="compositionally biased region" description="Low complexity" evidence="1">
    <location>
        <begin position="101"/>
        <end position="112"/>
    </location>
</feature>
<feature type="compositionally biased region" description="Pro residues" evidence="1">
    <location>
        <begin position="74"/>
        <end position="84"/>
    </location>
</feature>
<evidence type="ECO:0000313" key="3">
    <source>
        <dbReference type="Proteomes" id="UP001595833"/>
    </source>
</evidence>
<proteinExistence type="predicted"/>
<feature type="region of interest" description="Disordered" evidence="1">
    <location>
        <begin position="1"/>
        <end position="129"/>
    </location>
</feature>
<accession>A0ABV9XX35</accession>
<comment type="caution">
    <text evidence="2">The sequence shown here is derived from an EMBL/GenBank/DDBJ whole genome shotgun (WGS) entry which is preliminary data.</text>
</comment>
<protein>
    <submittedName>
        <fullName evidence="2">Uncharacterized protein</fullName>
    </submittedName>
</protein>
<name>A0ABV9XX35_9PSEU</name>
<keyword evidence="3" id="KW-1185">Reference proteome</keyword>
<evidence type="ECO:0000313" key="2">
    <source>
        <dbReference type="EMBL" id="MFC5054726.1"/>
    </source>
</evidence>
<feature type="compositionally biased region" description="Low complexity" evidence="1">
    <location>
        <begin position="22"/>
        <end position="73"/>
    </location>
</feature>